<feature type="region of interest" description="Disordered" evidence="3">
    <location>
        <begin position="860"/>
        <end position="900"/>
    </location>
</feature>
<gene>
    <name evidence="8" type="primary">LOC113789053</name>
</gene>
<keyword evidence="7" id="KW-1185">Reference proteome</keyword>
<name>A0A6P6XN86_DERPT</name>
<keyword evidence="2" id="KW-1015">Disulfide bond</keyword>
<feature type="region of interest" description="Disordered" evidence="3">
    <location>
        <begin position="933"/>
        <end position="952"/>
    </location>
</feature>
<feature type="compositionally biased region" description="Polar residues" evidence="3">
    <location>
        <begin position="866"/>
        <end position="886"/>
    </location>
</feature>
<feature type="region of interest" description="Disordered" evidence="3">
    <location>
        <begin position="596"/>
        <end position="620"/>
    </location>
</feature>
<organism evidence="7 8">
    <name type="scientific">Dermatophagoides pteronyssinus</name>
    <name type="common">European house dust mite</name>
    <dbReference type="NCBI Taxonomy" id="6956"/>
    <lineage>
        <taxon>Eukaryota</taxon>
        <taxon>Metazoa</taxon>
        <taxon>Ecdysozoa</taxon>
        <taxon>Arthropoda</taxon>
        <taxon>Chelicerata</taxon>
        <taxon>Arachnida</taxon>
        <taxon>Acari</taxon>
        <taxon>Acariformes</taxon>
        <taxon>Sarcoptiformes</taxon>
        <taxon>Astigmata</taxon>
        <taxon>Psoroptidia</taxon>
        <taxon>Analgoidea</taxon>
        <taxon>Pyroglyphidae</taxon>
        <taxon>Dermatophagoidinae</taxon>
        <taxon>Dermatophagoides</taxon>
    </lineage>
</organism>
<accession>A0A6P6XN86</accession>
<evidence type="ECO:0000256" key="3">
    <source>
        <dbReference type="SAM" id="MobiDB-lite"/>
    </source>
</evidence>
<dbReference type="InterPro" id="IPR007110">
    <property type="entry name" value="Ig-like_dom"/>
</dbReference>
<evidence type="ECO:0000313" key="7">
    <source>
        <dbReference type="Proteomes" id="UP000515146"/>
    </source>
</evidence>
<dbReference type="InterPro" id="IPR003599">
    <property type="entry name" value="Ig_sub"/>
</dbReference>
<dbReference type="PANTHER" id="PTHR44170:SF56">
    <property type="entry name" value="FIBRONECTIN TYPE-III DOMAIN-CONTAINING PROTEIN"/>
    <property type="match status" value="1"/>
</dbReference>
<feature type="domain" description="Ig-like" evidence="5">
    <location>
        <begin position="389"/>
        <end position="548"/>
    </location>
</feature>
<feature type="domain" description="Fibronectin type-III" evidence="6">
    <location>
        <begin position="588"/>
        <end position="691"/>
    </location>
</feature>
<feature type="region of interest" description="Disordered" evidence="3">
    <location>
        <begin position="443"/>
        <end position="472"/>
    </location>
</feature>
<dbReference type="GO" id="GO:0098609">
    <property type="term" value="P:cell-cell adhesion"/>
    <property type="evidence" value="ECO:0007669"/>
    <property type="project" value="TreeGrafter"/>
</dbReference>
<dbReference type="CDD" id="cd00063">
    <property type="entry name" value="FN3"/>
    <property type="match status" value="1"/>
</dbReference>
<feature type="compositionally biased region" description="Low complexity" evidence="3">
    <location>
        <begin position="596"/>
        <end position="605"/>
    </location>
</feature>
<dbReference type="SUPFAM" id="SSF48726">
    <property type="entry name" value="Immunoglobulin"/>
    <property type="match status" value="3"/>
</dbReference>
<dbReference type="InterPro" id="IPR036179">
    <property type="entry name" value="Ig-like_dom_sf"/>
</dbReference>
<evidence type="ECO:0000256" key="2">
    <source>
        <dbReference type="ARBA" id="ARBA00023157"/>
    </source>
</evidence>
<evidence type="ECO:0000259" key="6">
    <source>
        <dbReference type="PROSITE" id="PS50853"/>
    </source>
</evidence>
<dbReference type="PROSITE" id="PS50835">
    <property type="entry name" value="IG_LIKE"/>
    <property type="match status" value="2"/>
</dbReference>
<dbReference type="InterPro" id="IPR003961">
    <property type="entry name" value="FN3_dom"/>
</dbReference>
<evidence type="ECO:0000259" key="5">
    <source>
        <dbReference type="PROSITE" id="PS50835"/>
    </source>
</evidence>
<dbReference type="PANTHER" id="PTHR44170">
    <property type="entry name" value="PROTEIN SIDEKICK"/>
    <property type="match status" value="1"/>
</dbReference>
<dbReference type="InterPro" id="IPR036116">
    <property type="entry name" value="FN3_sf"/>
</dbReference>
<dbReference type="CDD" id="cd00096">
    <property type="entry name" value="Ig"/>
    <property type="match status" value="1"/>
</dbReference>
<dbReference type="OrthoDB" id="6434423at2759"/>
<dbReference type="Proteomes" id="UP000515146">
    <property type="component" value="Unplaced"/>
</dbReference>
<feature type="compositionally biased region" description="Low complexity" evidence="3">
    <location>
        <begin position="460"/>
        <end position="470"/>
    </location>
</feature>
<keyword evidence="1" id="KW-0677">Repeat</keyword>
<dbReference type="SMART" id="SM00060">
    <property type="entry name" value="FN3"/>
    <property type="match status" value="1"/>
</dbReference>
<evidence type="ECO:0000256" key="4">
    <source>
        <dbReference type="SAM" id="Phobius"/>
    </source>
</evidence>
<feature type="compositionally biased region" description="Low complexity" evidence="3">
    <location>
        <begin position="933"/>
        <end position="948"/>
    </location>
</feature>
<dbReference type="AlphaFoldDB" id="A0A6P6XN86"/>
<evidence type="ECO:0000313" key="8">
    <source>
        <dbReference type="RefSeq" id="XP_027194341.1"/>
    </source>
</evidence>
<dbReference type="InterPro" id="IPR013783">
    <property type="entry name" value="Ig-like_fold"/>
</dbReference>
<dbReference type="InterPro" id="IPR003598">
    <property type="entry name" value="Ig_sub2"/>
</dbReference>
<dbReference type="SMART" id="SM00408">
    <property type="entry name" value="IGc2"/>
    <property type="match status" value="2"/>
</dbReference>
<feature type="transmembrane region" description="Helical" evidence="4">
    <location>
        <begin position="791"/>
        <end position="815"/>
    </location>
</feature>
<dbReference type="KEGG" id="dpte:113789053"/>
<reference evidence="8" key="1">
    <citation type="submission" date="2025-08" db="UniProtKB">
        <authorList>
            <consortium name="RefSeq"/>
        </authorList>
    </citation>
    <scope>IDENTIFICATION</scope>
    <source>
        <strain evidence="8">Airmid</strain>
    </source>
</reference>
<feature type="domain" description="Ig-like" evidence="5">
    <location>
        <begin position="182"/>
        <end position="382"/>
    </location>
</feature>
<dbReference type="InParanoid" id="A0A6P6XN86"/>
<dbReference type="PROSITE" id="PS50853">
    <property type="entry name" value="FN3"/>
    <property type="match status" value="1"/>
</dbReference>
<dbReference type="SMART" id="SM00409">
    <property type="entry name" value="IG"/>
    <property type="match status" value="2"/>
</dbReference>
<keyword evidence="4" id="KW-1133">Transmembrane helix</keyword>
<keyword evidence="4" id="KW-0812">Transmembrane</keyword>
<keyword evidence="4" id="KW-0472">Membrane</keyword>
<dbReference type="Gene3D" id="2.60.40.10">
    <property type="entry name" value="Immunoglobulins"/>
    <property type="match status" value="4"/>
</dbReference>
<protein>
    <submittedName>
        <fullName evidence="8">Probable WRKY transcription factor protein 1</fullName>
    </submittedName>
</protein>
<evidence type="ECO:0000256" key="1">
    <source>
        <dbReference type="ARBA" id="ARBA00022737"/>
    </source>
</evidence>
<sequence length="1110" mass="127914">MFQVKADDDQTQLSCIANNPMITNHAIRLDRILNVHYKPKFLKISETIELNEWENFQLKILLYSNPSIDSIRMDRIEKMNDNTILDRILISIQPDILLNNLKWENIVDYLKPIPLEWHSKLSSSSLSNNHSSIITLDMINVTRNDYGLYVLRTENSVGYSLMFIRLFIRSISSIDMIRVIVPRKTTVMNQSINNIIKLDNNNTQIEIIELIENNDRNFRIECNVNNGNPSSIIRWTKQFFSKYLQRRQIQIQQQSKLIKNPTNDQHYYYHSNQRLKNMPYLYDYDDYIDDDIDYINFLINSNLQSNDMFIDWSRSNVTQTILSKNSRQQIANSANNNNHHNTNYSHYNKSLSIHSELAINQVNFADSGIYTCHTLNDSRSIAIRIRHRPRIFVSNNLKKIAANIGEISVKFVCSALAYPNVYFNWTRYISTINDDVNVVVDGGGGGGGVDNNNADDDEIQQQQQKQKQQQSSMIVINNSDDHLSNKYRVILPSTESSSSTTTELEMIIKNYHHTSELIINHLNENDYGIYECIVYNEYGNDYQRFELVRKSYPECPKNLQILNRTNQQIFLRWNSGFNYGHEQSFTIRLWPLHSSTTTTTNSNTITDDDDDYDGVGDNSNAVVVVDDDDDDDSIDSEQPNSNSQIFANISNNYFQLQNLEPNTHYRLLLWATNRLGRSRKSLQLTFQTLSTKQYQQQQQRRQQQMQNFWNKNSHHHHHQHQQQQPIKPLYAASADEQRLNGLIIINDNDLGGNDDGVDTAASQSSSSTIIDGHRLQNRRLAMVVGEDFVEFTILMGGLIIFLAIISFIMVIFIYWRKRNNDHHHQQQQQSNNNNKKINNDMMINDNKINETEQSENVYNHHHHPTINDSQTNINSHHSYHHNQQTGHLIESSSSSMNNHNQSLDKQLQYVLSHQQITNVHLLPDRLEQLTIDSSISPPSLSSSSPSSSHLINNNDQSIQMASAATSSLPATYQISFAPTFHTYDDHHNHHNDGTTYELQSPSICGNDDHHHQQQQQQQHYRFNTIQSDNSIMITTTPTTTTTTTNNVMPSKVSFIEPNNNCLSSSTKRVKIIQNSTILSPSTTSTTKSIISNPPSTTATTLFSIFSPKKQ</sequence>
<dbReference type="SUPFAM" id="SSF49265">
    <property type="entry name" value="Fibronectin type III"/>
    <property type="match status" value="1"/>
</dbReference>
<proteinExistence type="predicted"/>
<dbReference type="RefSeq" id="XP_027194341.1">
    <property type="nucleotide sequence ID" value="XM_027338540.1"/>
</dbReference>